<dbReference type="Proteomes" id="UP000503349">
    <property type="component" value="Chromosome 6"/>
</dbReference>
<accession>A0A6G1PMQ3</accession>
<dbReference type="AlphaFoldDB" id="A0A6G1PMQ3"/>
<dbReference type="OrthoDB" id="10012704at2759"/>
<evidence type="ECO:0000313" key="4">
    <source>
        <dbReference type="EMBL" id="KAF3691268.1"/>
    </source>
</evidence>
<sequence length="325" mass="36330">MAETEGGTAPSEHRQLSSSTAGPEDARSDARIEATEEGASNGGEARTEATMERPSMGGEARTEATEERASKGGEARTEATEERASKGGEARTEATEEGFGSVSAVPTPEQFKLRRFFVLRPGTLNQAIRDVEALVDKEVDGSVQSIWLMAEVDHWNNEKERIVLITDNSLLVFKYDFVMFNCDQFHRIPLNFVDRISHGTFSFPKHSLLQREGEGVRVFWDRLREPSFASRWNPFATDMPFITFTYHPVRQMDDKFSSLCDIQKFREQLKDAAQKVHTIKPVPGKANGVLVLNQPILIEAYVGLMSFLGNQNKLGYCMARGNIGF</sequence>
<evidence type="ECO:0000259" key="3">
    <source>
        <dbReference type="PROSITE" id="PS51791"/>
    </source>
</evidence>
<dbReference type="EMBL" id="CM015717">
    <property type="protein sequence ID" value="KAF3691268.1"/>
    <property type="molecule type" value="Genomic_DNA"/>
</dbReference>
<dbReference type="InterPro" id="IPR040242">
    <property type="entry name" value="TPRG1-like"/>
</dbReference>
<reference evidence="4 5" key="1">
    <citation type="submission" date="2019-02" db="EMBL/GenBank/DDBJ databases">
        <title>Opniocepnalus argus genome.</title>
        <authorList>
            <person name="Zhou C."/>
            <person name="Xiao S."/>
        </authorList>
    </citation>
    <scope>NUCLEOTIDE SEQUENCE [LARGE SCALE GENOMIC DNA]</scope>
    <source>
        <strain evidence="4">OARG1902GOOAL</strain>
        <tissue evidence="4">Muscle</tissue>
    </source>
</reference>
<dbReference type="PROSITE" id="PS51791">
    <property type="entry name" value="HSAC2"/>
    <property type="match status" value="1"/>
</dbReference>
<dbReference type="InterPro" id="IPR034753">
    <property type="entry name" value="hSac2"/>
</dbReference>
<protein>
    <submittedName>
        <fullName evidence="4">Tumor protein p63-regulated gene 1-like protein</fullName>
    </submittedName>
</protein>
<dbReference type="GO" id="GO:0005737">
    <property type="term" value="C:cytoplasm"/>
    <property type="evidence" value="ECO:0007669"/>
    <property type="project" value="TreeGrafter"/>
</dbReference>
<organism evidence="4 5">
    <name type="scientific">Channa argus</name>
    <name type="common">Northern snakehead</name>
    <name type="synonym">Ophicephalus argus</name>
    <dbReference type="NCBI Taxonomy" id="215402"/>
    <lineage>
        <taxon>Eukaryota</taxon>
        <taxon>Metazoa</taxon>
        <taxon>Chordata</taxon>
        <taxon>Craniata</taxon>
        <taxon>Vertebrata</taxon>
        <taxon>Euteleostomi</taxon>
        <taxon>Actinopterygii</taxon>
        <taxon>Neopterygii</taxon>
        <taxon>Teleostei</taxon>
        <taxon>Neoteleostei</taxon>
        <taxon>Acanthomorphata</taxon>
        <taxon>Anabantaria</taxon>
        <taxon>Anabantiformes</taxon>
        <taxon>Channoidei</taxon>
        <taxon>Channidae</taxon>
        <taxon>Channa</taxon>
    </lineage>
</organism>
<keyword evidence="5" id="KW-1185">Reference proteome</keyword>
<feature type="compositionally biased region" description="Basic and acidic residues" evidence="2">
    <location>
        <begin position="60"/>
        <end position="94"/>
    </location>
</feature>
<dbReference type="PANTHER" id="PTHR31108">
    <property type="entry name" value="TUMOR PROTEIN P63-REGULATED GENE 1-LIKE PROTEIN"/>
    <property type="match status" value="1"/>
</dbReference>
<evidence type="ECO:0000256" key="2">
    <source>
        <dbReference type="SAM" id="MobiDB-lite"/>
    </source>
</evidence>
<comment type="similarity">
    <text evidence="1">Belongs to the TPRG1 family.</text>
</comment>
<dbReference type="PANTHER" id="PTHR31108:SF6">
    <property type="entry name" value="TUMOR PROTEIN P63-REGULATED GENE 1 PROTEIN"/>
    <property type="match status" value="1"/>
</dbReference>
<feature type="region of interest" description="Disordered" evidence="2">
    <location>
        <begin position="1"/>
        <end position="103"/>
    </location>
</feature>
<gene>
    <name evidence="4" type="ORF">EXN66_Car006943</name>
</gene>
<name>A0A6G1PMQ3_CHAAH</name>
<evidence type="ECO:0000313" key="5">
    <source>
        <dbReference type="Proteomes" id="UP000503349"/>
    </source>
</evidence>
<feature type="domain" description="HSac2" evidence="3">
    <location>
        <begin position="118"/>
        <end position="290"/>
    </location>
</feature>
<proteinExistence type="inferred from homology"/>
<feature type="compositionally biased region" description="Basic and acidic residues" evidence="2">
    <location>
        <begin position="24"/>
        <end position="34"/>
    </location>
</feature>
<dbReference type="InterPro" id="IPR022158">
    <property type="entry name" value="Inositol_phosphatase"/>
</dbReference>
<evidence type="ECO:0000256" key="1">
    <source>
        <dbReference type="ARBA" id="ARBA00009163"/>
    </source>
</evidence>
<dbReference type="Pfam" id="PF12456">
    <property type="entry name" value="hSac2"/>
    <property type="match status" value="1"/>
</dbReference>
<reference evidence="5" key="2">
    <citation type="submission" date="2019-02" db="EMBL/GenBank/DDBJ databases">
        <title>Opniocepnalus argus Var Kimnra genome.</title>
        <authorList>
            <person name="Zhou C."/>
            <person name="Xiao S."/>
        </authorList>
    </citation>
    <scope>NUCLEOTIDE SEQUENCE [LARGE SCALE GENOMIC DNA]</scope>
</reference>